<feature type="compositionally biased region" description="Gly residues" evidence="1">
    <location>
        <begin position="244"/>
        <end position="257"/>
    </location>
</feature>
<reference evidence="4" key="2">
    <citation type="submission" date="2025-08" db="UniProtKB">
        <authorList>
            <consortium name="RefSeq"/>
        </authorList>
    </citation>
    <scope>IDENTIFICATION</scope>
</reference>
<dbReference type="PANTHER" id="PTHR34482:SF36">
    <property type="entry name" value="RETROTRANSPOSON GAG DOMAIN-CONTAINING PROTEIN"/>
    <property type="match status" value="1"/>
</dbReference>
<dbReference type="RefSeq" id="XP_040967950.1">
    <property type="nucleotide sequence ID" value="XM_041112016.1"/>
</dbReference>
<organism evidence="3 4">
    <name type="scientific">Gossypium hirsutum</name>
    <name type="common">Upland cotton</name>
    <name type="synonym">Gossypium mexicanum</name>
    <dbReference type="NCBI Taxonomy" id="3635"/>
    <lineage>
        <taxon>Eukaryota</taxon>
        <taxon>Viridiplantae</taxon>
        <taxon>Streptophyta</taxon>
        <taxon>Embryophyta</taxon>
        <taxon>Tracheophyta</taxon>
        <taxon>Spermatophyta</taxon>
        <taxon>Magnoliopsida</taxon>
        <taxon>eudicotyledons</taxon>
        <taxon>Gunneridae</taxon>
        <taxon>Pentapetalae</taxon>
        <taxon>rosids</taxon>
        <taxon>malvids</taxon>
        <taxon>Malvales</taxon>
        <taxon>Malvaceae</taxon>
        <taxon>Malvoideae</taxon>
        <taxon>Gossypium</taxon>
    </lineage>
</organism>
<dbReference type="InterPro" id="IPR005162">
    <property type="entry name" value="Retrotrans_gag_dom"/>
</dbReference>
<dbReference type="Proteomes" id="UP000818029">
    <property type="component" value="Chromosome A05"/>
</dbReference>
<gene>
    <name evidence="4" type="primary">LOC121228966</name>
</gene>
<dbReference type="Pfam" id="PF03732">
    <property type="entry name" value="Retrotrans_gag"/>
    <property type="match status" value="1"/>
</dbReference>
<sequence>MVEYWLETIERIMEDLDCSSKQKLKGAMSLLREETYQWWLAVKEGNQLERVTWEFFKTTFQGKYVGASYMDARRKEFLNLTQGNKLVSEYEAEFLRLSRYSRVMVETDYEHCVRFEDGLRDSFKVLIAPQRERVFTKLLEKAKIVEEREAETPGVGQRPRARDRNKGPVRAGPPAINPGVAPCADYGRRCRGECWKRMGACFAGGSMEHRIKDCPRMLGQEPIVGQGGAQPPRGGQLPPRGHGQARGGNGNGRGRGAPGKNTGHVEAKQPALVYAARR</sequence>
<feature type="compositionally biased region" description="Low complexity" evidence="1">
    <location>
        <begin position="229"/>
        <end position="242"/>
    </location>
</feature>
<evidence type="ECO:0000313" key="3">
    <source>
        <dbReference type="Proteomes" id="UP000818029"/>
    </source>
</evidence>
<reference evidence="3" key="1">
    <citation type="journal article" date="2020" name="Nat. Genet.">
        <title>Genomic diversifications of five Gossypium allopolyploid species and their impact on cotton improvement.</title>
        <authorList>
            <person name="Chen Z.J."/>
            <person name="Sreedasyam A."/>
            <person name="Ando A."/>
            <person name="Song Q."/>
            <person name="De Santiago L.M."/>
            <person name="Hulse-Kemp A.M."/>
            <person name="Ding M."/>
            <person name="Ye W."/>
            <person name="Kirkbride R.C."/>
            <person name="Jenkins J."/>
            <person name="Plott C."/>
            <person name="Lovell J."/>
            <person name="Lin Y.M."/>
            <person name="Vaughn R."/>
            <person name="Liu B."/>
            <person name="Simpson S."/>
            <person name="Scheffler B.E."/>
            <person name="Wen L."/>
            <person name="Saski C.A."/>
            <person name="Grover C.E."/>
            <person name="Hu G."/>
            <person name="Conover J.L."/>
            <person name="Carlson J.W."/>
            <person name="Shu S."/>
            <person name="Boston L.B."/>
            <person name="Williams M."/>
            <person name="Peterson D.G."/>
            <person name="McGee K."/>
            <person name="Jones D.C."/>
            <person name="Wendel J.F."/>
            <person name="Stelly D.M."/>
            <person name="Grimwood J."/>
            <person name="Schmutz J."/>
        </authorList>
    </citation>
    <scope>NUCLEOTIDE SEQUENCE [LARGE SCALE GENOMIC DNA]</scope>
    <source>
        <strain evidence="3">cv. TM-1</strain>
    </source>
</reference>
<dbReference type="GeneID" id="121228966"/>
<name>A0ABM3BLK7_GOSHI</name>
<accession>A0ABM3BLK7</accession>
<evidence type="ECO:0000259" key="2">
    <source>
        <dbReference type="Pfam" id="PF03732"/>
    </source>
</evidence>
<protein>
    <recommendedName>
        <fullName evidence="2">Retrotransposon gag domain-containing protein</fullName>
    </recommendedName>
</protein>
<evidence type="ECO:0000313" key="4">
    <source>
        <dbReference type="RefSeq" id="XP_040967950.1"/>
    </source>
</evidence>
<feature type="region of interest" description="Disordered" evidence="1">
    <location>
        <begin position="219"/>
        <end position="278"/>
    </location>
</feature>
<keyword evidence="3" id="KW-1185">Reference proteome</keyword>
<dbReference type="PANTHER" id="PTHR34482">
    <property type="entry name" value="DNA DAMAGE-INDUCIBLE PROTEIN 1-LIKE"/>
    <property type="match status" value="1"/>
</dbReference>
<feature type="region of interest" description="Disordered" evidence="1">
    <location>
        <begin position="148"/>
        <end position="173"/>
    </location>
</feature>
<evidence type="ECO:0000256" key="1">
    <source>
        <dbReference type="SAM" id="MobiDB-lite"/>
    </source>
</evidence>
<proteinExistence type="predicted"/>
<feature type="domain" description="Retrotransposon gag" evidence="2">
    <location>
        <begin position="28"/>
        <end position="121"/>
    </location>
</feature>